<reference evidence="5" key="1">
    <citation type="submission" date="2010-08" db="EMBL/GenBank/DDBJ databases">
        <authorList>
            <person name="Muzny D."/>
            <person name="Qin X."/>
            <person name="Buhay C."/>
            <person name="Dugan-Rocha S."/>
            <person name="Ding Y."/>
            <person name="Chen G."/>
            <person name="Hawes A."/>
            <person name="Holder M."/>
            <person name="Jhangiani S."/>
            <person name="Johnson A."/>
            <person name="Khan Z."/>
            <person name="Li Z."/>
            <person name="Liu W."/>
            <person name="Liu X."/>
            <person name="Perez L."/>
            <person name="Shen H."/>
            <person name="Wang Q."/>
            <person name="Watt J."/>
            <person name="Xi L."/>
            <person name="Xin Y."/>
            <person name="Zhou J."/>
            <person name="Deng J."/>
            <person name="Jiang H."/>
            <person name="Liu Y."/>
            <person name="Qu J."/>
            <person name="Song X.-Z."/>
            <person name="Zhang L."/>
            <person name="Villasana D."/>
            <person name="Johnson A."/>
            <person name="Liu J."/>
            <person name="Liyanage D."/>
            <person name="Lorensuhewa L."/>
            <person name="Robinson T."/>
            <person name="Song A."/>
            <person name="Song B.-B."/>
            <person name="Dinh H."/>
            <person name="Thornton R."/>
            <person name="Coyle M."/>
            <person name="Francisco L."/>
            <person name="Jackson L."/>
            <person name="Javaid M."/>
            <person name="Korchina V."/>
            <person name="Kovar C."/>
            <person name="Mata R."/>
            <person name="Mathew T."/>
            <person name="Ngo R."/>
            <person name="Nguyen L."/>
            <person name="Nguyen N."/>
            <person name="Okwuonu G."/>
            <person name="Ongeri F."/>
            <person name="Pham C."/>
            <person name="Simmons D."/>
            <person name="Wilczek-Boney K."/>
            <person name="Hale W."/>
            <person name="Jakkamsetti A."/>
            <person name="Pham P."/>
            <person name="Ruth R."/>
            <person name="San Lucas F."/>
            <person name="Warren J."/>
            <person name="Zhang J."/>
            <person name="Zhao Z."/>
            <person name="Zhou C."/>
            <person name="Zhu D."/>
            <person name="Lee S."/>
            <person name="Bess C."/>
            <person name="Blankenburg K."/>
            <person name="Forbes L."/>
            <person name="Fu Q."/>
            <person name="Gubbala S."/>
            <person name="Hirani K."/>
            <person name="Jayaseelan J.C."/>
            <person name="Lara F."/>
            <person name="Munidasa M."/>
            <person name="Palculict T."/>
            <person name="Patil S."/>
            <person name="Pu L.-L."/>
            <person name="Saada N."/>
            <person name="Tang L."/>
            <person name="Weissenberger G."/>
            <person name="Zhu Y."/>
            <person name="Hemphill L."/>
            <person name="Shang Y."/>
            <person name="Youmans B."/>
            <person name="Ayvaz T."/>
            <person name="Ross M."/>
            <person name="Santibanez J."/>
            <person name="Aqrawi P."/>
            <person name="Gross S."/>
            <person name="Joshi V."/>
            <person name="Fowler G."/>
            <person name="Nazareth L."/>
            <person name="Reid J."/>
            <person name="Worley K."/>
            <person name="Petrosino J."/>
            <person name="Highlander S."/>
            <person name="Gibbs R."/>
        </authorList>
    </citation>
    <scope>NUCLEOTIDE SEQUENCE [LARGE SCALE GENOMIC DNA]</scope>
    <source>
        <strain evidence="5">DSM 15272</strain>
    </source>
</reference>
<keyword evidence="6" id="KW-1185">Reference proteome</keyword>
<name>E2SG29_9ACTN</name>
<dbReference type="RefSeq" id="WP_007078575.1">
    <property type="nucleotide sequence ID" value="NZ_CM001024.1"/>
</dbReference>
<dbReference type="AlphaFoldDB" id="E2SG29"/>
<dbReference type="Pfam" id="PF13439">
    <property type="entry name" value="Glyco_transf_4"/>
    <property type="match status" value="1"/>
</dbReference>
<dbReference type="EMBL" id="ACLF03000016">
    <property type="protein sequence ID" value="EFQ81786.1"/>
    <property type="molecule type" value="Genomic_DNA"/>
</dbReference>
<evidence type="ECO:0000313" key="5">
    <source>
        <dbReference type="EMBL" id="EFQ81786.1"/>
    </source>
</evidence>
<dbReference type="SUPFAM" id="SSF53756">
    <property type="entry name" value="UDP-Glycosyltransferase/glycogen phosphorylase"/>
    <property type="match status" value="1"/>
</dbReference>
<dbReference type="Gene3D" id="3.40.50.2000">
    <property type="entry name" value="Glycogen Phosphorylase B"/>
    <property type="match status" value="2"/>
</dbReference>
<evidence type="ECO:0000313" key="6">
    <source>
        <dbReference type="Proteomes" id="UP000003111"/>
    </source>
</evidence>
<dbReference type="GO" id="GO:0009103">
    <property type="term" value="P:lipopolysaccharide biosynthetic process"/>
    <property type="evidence" value="ECO:0007669"/>
    <property type="project" value="TreeGrafter"/>
</dbReference>
<dbReference type="Proteomes" id="UP000003111">
    <property type="component" value="Unassembled WGS sequence"/>
</dbReference>
<dbReference type="PANTHER" id="PTHR46401">
    <property type="entry name" value="GLYCOSYLTRANSFERASE WBBK-RELATED"/>
    <property type="match status" value="1"/>
</dbReference>
<dbReference type="PANTHER" id="PTHR46401:SF2">
    <property type="entry name" value="GLYCOSYLTRANSFERASE WBBK-RELATED"/>
    <property type="match status" value="1"/>
</dbReference>
<evidence type="ECO:0000259" key="3">
    <source>
        <dbReference type="Pfam" id="PF00534"/>
    </source>
</evidence>
<evidence type="ECO:0000256" key="1">
    <source>
        <dbReference type="ARBA" id="ARBA00022676"/>
    </source>
</evidence>
<keyword evidence="1 5" id="KW-0328">Glycosyltransferase</keyword>
<dbReference type="STRING" id="585531.HMPREF0063_12988"/>
<dbReference type="EC" id="2.4.-.-" evidence="5"/>
<dbReference type="GO" id="GO:0016757">
    <property type="term" value="F:glycosyltransferase activity"/>
    <property type="evidence" value="ECO:0007669"/>
    <property type="project" value="UniProtKB-KW"/>
</dbReference>
<evidence type="ECO:0000256" key="2">
    <source>
        <dbReference type="ARBA" id="ARBA00022679"/>
    </source>
</evidence>
<proteinExistence type="predicted"/>
<dbReference type="CDD" id="cd03809">
    <property type="entry name" value="GT4_MtfB-like"/>
    <property type="match status" value="1"/>
</dbReference>
<evidence type="ECO:0000259" key="4">
    <source>
        <dbReference type="Pfam" id="PF13439"/>
    </source>
</evidence>
<organism evidence="5 6">
    <name type="scientific">Aeromicrobium marinum DSM 15272</name>
    <dbReference type="NCBI Taxonomy" id="585531"/>
    <lineage>
        <taxon>Bacteria</taxon>
        <taxon>Bacillati</taxon>
        <taxon>Actinomycetota</taxon>
        <taxon>Actinomycetes</taxon>
        <taxon>Propionibacteriales</taxon>
        <taxon>Nocardioidaceae</taxon>
        <taxon>Aeromicrobium</taxon>
    </lineage>
</organism>
<dbReference type="InterPro" id="IPR028098">
    <property type="entry name" value="Glyco_trans_4-like_N"/>
</dbReference>
<accession>E2SG29</accession>
<comment type="caution">
    <text evidence="5">The sequence shown here is derived from an EMBL/GenBank/DDBJ whole genome shotgun (WGS) entry which is preliminary data.</text>
</comment>
<dbReference type="eggNOG" id="COG0438">
    <property type="taxonomic scope" value="Bacteria"/>
</dbReference>
<dbReference type="OrthoDB" id="509705at2"/>
<feature type="domain" description="Glycosyltransferase subfamily 4-like N-terminal" evidence="4">
    <location>
        <begin position="16"/>
        <end position="171"/>
    </location>
</feature>
<dbReference type="InterPro" id="IPR001296">
    <property type="entry name" value="Glyco_trans_1"/>
</dbReference>
<dbReference type="Pfam" id="PF00534">
    <property type="entry name" value="Glycos_transf_1"/>
    <property type="match status" value="1"/>
</dbReference>
<dbReference type="HOGENOM" id="CLU_009583_27_6_11"/>
<protein>
    <submittedName>
        <fullName evidence="5">Glycosyltransferase, group 1 family protein</fullName>
        <ecNumber evidence="5">2.4.-.-</ecNumber>
    </submittedName>
</protein>
<feature type="domain" description="Glycosyl transferase family 1" evidence="3">
    <location>
        <begin position="185"/>
        <end position="333"/>
    </location>
</feature>
<sequence>MATILVDLLSLTGSKGGMEVYTRELYQQFAVQAPQHEFVGFASTEAAAMDLTWFPGRIVDSGISGENRLQWARGELLAVNPAARRAGADLIHSPATLGPHRRDIPTVVTMHDMLYWSHPEFMSTPLYTAPVKLMERIVSRRADRVVTISEASAEAIGRYLSVPRSRISVIHLAGRAIAGVDRDRHRPDQPLLLGTGNRRPHKNWETLVRALALIDPPQRPRLALTGSGPDDPMIALVAELELQPWVELHGWIEESELADLYSRATLLATPSFCEGFSLTPVEGMLSGIPVLISDIAVHREVAGDAAVYVDPSDPAAMAATIARVVSDPALLAEHARKGLDQASRYSWEDTARRTLAVFDEVLTASGR</sequence>
<gene>
    <name evidence="5" type="ORF">HMPREF0063_12988</name>
</gene>
<keyword evidence="2 5" id="KW-0808">Transferase</keyword>